<name>A0ABQ5KQK2_9EUKA</name>
<evidence type="ECO:0000256" key="2">
    <source>
        <dbReference type="ARBA" id="ARBA00022980"/>
    </source>
</evidence>
<evidence type="ECO:0000313" key="6">
    <source>
        <dbReference type="EMBL" id="GKT34762.1"/>
    </source>
</evidence>
<dbReference type="PANTHER" id="PTHR10052">
    <property type="entry name" value="60S RIBOSOMAL PROTEIN L18A"/>
    <property type="match status" value="1"/>
</dbReference>
<dbReference type="SUPFAM" id="SSF160374">
    <property type="entry name" value="RplX-like"/>
    <property type="match status" value="1"/>
</dbReference>
<dbReference type="HAMAP" id="MF_00273">
    <property type="entry name" value="Ribosomal_eL20"/>
    <property type="match status" value="1"/>
</dbReference>
<protein>
    <recommendedName>
        <fullName evidence="4">60S ribosomal protein L18a</fullName>
    </recommendedName>
</protein>
<organism evidence="6 7">
    <name type="scientific">Aduncisulcus paluster</name>
    <dbReference type="NCBI Taxonomy" id="2918883"/>
    <lineage>
        <taxon>Eukaryota</taxon>
        <taxon>Metamonada</taxon>
        <taxon>Carpediemonas-like organisms</taxon>
        <taxon>Aduncisulcus</taxon>
    </lineage>
</organism>
<evidence type="ECO:0000313" key="7">
    <source>
        <dbReference type="Proteomes" id="UP001057375"/>
    </source>
</evidence>
<dbReference type="InterPro" id="IPR021138">
    <property type="entry name" value="Ribosomal_eL20_eukaryotes"/>
</dbReference>
<keyword evidence="7" id="KW-1185">Reference proteome</keyword>
<dbReference type="Pfam" id="PF01775">
    <property type="entry name" value="Ribosomal_L18A"/>
    <property type="match status" value="1"/>
</dbReference>
<feature type="domain" description="Large ribosomal subunit protein eL20" evidence="5">
    <location>
        <begin position="2"/>
        <end position="124"/>
    </location>
</feature>
<accession>A0ABQ5KQK2</accession>
<dbReference type="EMBL" id="BQXS01010862">
    <property type="protein sequence ID" value="GKT34762.1"/>
    <property type="molecule type" value="Genomic_DNA"/>
</dbReference>
<proteinExistence type="inferred from homology"/>
<comment type="caution">
    <text evidence="6">The sequence shown here is derived from an EMBL/GenBank/DDBJ whole genome shotgun (WGS) entry which is preliminary data.</text>
</comment>
<dbReference type="PIRSF" id="PIRSF002190">
    <property type="entry name" value="Ribosomal_L18a"/>
    <property type="match status" value="1"/>
</dbReference>
<dbReference type="InterPro" id="IPR028877">
    <property type="entry name" value="Ribosomal_eL20"/>
</dbReference>
<reference evidence="6" key="1">
    <citation type="submission" date="2022-03" db="EMBL/GenBank/DDBJ databases">
        <title>Draft genome sequence of Aduncisulcus paluster, a free-living microaerophilic Fornicata.</title>
        <authorList>
            <person name="Yuyama I."/>
            <person name="Kume K."/>
            <person name="Tamura T."/>
            <person name="Inagaki Y."/>
            <person name="Hashimoto T."/>
        </authorList>
    </citation>
    <scope>NUCLEOTIDE SEQUENCE</scope>
    <source>
        <strain evidence="6">NY0171</strain>
    </source>
</reference>
<gene>
    <name evidence="6" type="ORF">ADUPG1_008055</name>
</gene>
<evidence type="ECO:0000256" key="1">
    <source>
        <dbReference type="ARBA" id="ARBA00009362"/>
    </source>
</evidence>
<evidence type="ECO:0000259" key="5">
    <source>
        <dbReference type="Pfam" id="PF01775"/>
    </source>
</evidence>
<sequence>MLHQFVICGRKVPTGTEATQIYKMRIFAYNEVQAKSRFWYFLKKLRKVKRTAAEILDVKEIKDKKRTSARNYGLWIRFQSRSGVLNMYREYRDVTMTGAVAQMYGEMAGQHSARFDTIQIVDVKEIAAKECKREKVTAYHDSKLAFPLLRGSKVVRNNKYRGTFSAKRPNLF</sequence>
<keyword evidence="3 4" id="KW-0687">Ribonucleoprotein</keyword>
<dbReference type="InterPro" id="IPR023573">
    <property type="entry name" value="Ribosomal_eL20_dom"/>
</dbReference>
<keyword evidence="2 4" id="KW-0689">Ribosomal protein</keyword>
<dbReference type="Proteomes" id="UP001057375">
    <property type="component" value="Unassembled WGS sequence"/>
</dbReference>
<dbReference type="Gene3D" id="3.10.20.10">
    <property type="match status" value="2"/>
</dbReference>
<evidence type="ECO:0000256" key="3">
    <source>
        <dbReference type="ARBA" id="ARBA00023274"/>
    </source>
</evidence>
<evidence type="ECO:0000256" key="4">
    <source>
        <dbReference type="PIRNR" id="PIRNR002190"/>
    </source>
</evidence>
<comment type="similarity">
    <text evidence="1 4">Belongs to the eukaryotic ribosomal protein eL20 family.</text>
</comment>